<organism evidence="3 4">
    <name type="scientific">Parastrongyloides trichosuri</name>
    <name type="common">Possum-specific nematode worm</name>
    <dbReference type="NCBI Taxonomy" id="131310"/>
    <lineage>
        <taxon>Eukaryota</taxon>
        <taxon>Metazoa</taxon>
        <taxon>Ecdysozoa</taxon>
        <taxon>Nematoda</taxon>
        <taxon>Chromadorea</taxon>
        <taxon>Rhabditida</taxon>
        <taxon>Tylenchina</taxon>
        <taxon>Panagrolaimomorpha</taxon>
        <taxon>Strongyloidoidea</taxon>
        <taxon>Strongyloididae</taxon>
        <taxon>Parastrongyloides</taxon>
    </lineage>
</organism>
<accession>A0A0N4Z111</accession>
<dbReference type="AlphaFoldDB" id="A0A0N4Z111"/>
<name>A0A0N4Z111_PARTI</name>
<evidence type="ECO:0000313" key="4">
    <source>
        <dbReference type="WBParaSite" id="PTRK_0000038900.1"/>
    </source>
</evidence>
<evidence type="ECO:0000256" key="1">
    <source>
        <dbReference type="SAM" id="MobiDB-lite"/>
    </source>
</evidence>
<dbReference type="Proteomes" id="UP000038045">
    <property type="component" value="Unplaced"/>
</dbReference>
<reference evidence="4" key="1">
    <citation type="submission" date="2017-02" db="UniProtKB">
        <authorList>
            <consortium name="WormBaseParasite"/>
        </authorList>
    </citation>
    <scope>IDENTIFICATION</scope>
</reference>
<evidence type="ECO:0000256" key="2">
    <source>
        <dbReference type="SAM" id="SignalP"/>
    </source>
</evidence>
<sequence length="88" mass="10178">MLPKVGAGKIIVFLLVALSVVEGKQRRILNDVEKLYNENLNDYVPSNVIRLGRFYAFYDKPTNNDDVSGFGNNFDKRRDRPRPMRFGK</sequence>
<dbReference type="WBParaSite" id="PTRK_0000038900.1">
    <property type="protein sequence ID" value="PTRK_0000038900.1"/>
    <property type="gene ID" value="PTRK_0000038900"/>
</dbReference>
<proteinExistence type="predicted"/>
<feature type="chain" id="PRO_5005890937" evidence="2">
    <location>
        <begin position="24"/>
        <end position="88"/>
    </location>
</feature>
<protein>
    <submittedName>
        <fullName evidence="4">Uncharacterized protein</fullName>
    </submittedName>
</protein>
<keyword evidence="2" id="KW-0732">Signal</keyword>
<feature type="region of interest" description="Disordered" evidence="1">
    <location>
        <begin position="68"/>
        <end position="88"/>
    </location>
</feature>
<evidence type="ECO:0000313" key="3">
    <source>
        <dbReference type="Proteomes" id="UP000038045"/>
    </source>
</evidence>
<keyword evidence="3" id="KW-1185">Reference proteome</keyword>
<feature type="signal peptide" evidence="2">
    <location>
        <begin position="1"/>
        <end position="23"/>
    </location>
</feature>